<comment type="function">
    <text evidence="9">Facilitates transcription termination by a mechanism that involves Rho binding to the nascent RNA, activation of Rho's RNA-dependent ATPase activity, and release of the mRNA from the DNA template.</text>
</comment>
<dbReference type="SUPFAM" id="SSF68912">
    <property type="entry name" value="Rho N-terminal domain-like"/>
    <property type="match status" value="1"/>
</dbReference>
<dbReference type="InterPro" id="IPR000194">
    <property type="entry name" value="ATPase_F1/V1/A1_a/bsu_nucl-bd"/>
</dbReference>
<comment type="similarity">
    <text evidence="9 11">Belongs to the Rho family.</text>
</comment>
<dbReference type="PANTHER" id="PTHR46425:SF1">
    <property type="entry name" value="TRANSCRIPTION TERMINATION FACTOR RHO"/>
    <property type="match status" value="1"/>
</dbReference>
<protein>
    <recommendedName>
        <fullName evidence="9 10">Transcription termination factor Rho</fullName>
        <ecNumber evidence="9 10">3.6.4.-</ecNumber>
    </recommendedName>
    <alternativeName>
        <fullName evidence="9">ATP-dependent helicase Rho</fullName>
    </alternativeName>
</protein>
<dbReference type="InterPro" id="IPR004665">
    <property type="entry name" value="Term_rho"/>
</dbReference>
<dbReference type="InterPro" id="IPR011129">
    <property type="entry name" value="CSD"/>
</dbReference>
<dbReference type="GO" id="GO:0004386">
    <property type="term" value="F:helicase activity"/>
    <property type="evidence" value="ECO:0007669"/>
    <property type="project" value="UniProtKB-UniRule"/>
</dbReference>
<feature type="binding site" evidence="9">
    <location>
        <begin position="400"/>
        <end position="405"/>
    </location>
    <ligand>
        <name>ATP</name>
        <dbReference type="ChEBI" id="CHEBI:30616"/>
    </ligand>
</feature>
<dbReference type="EMBL" id="LR828261">
    <property type="protein sequence ID" value="CAD0354602.1"/>
    <property type="molecule type" value="Genomic_DNA"/>
</dbReference>
<evidence type="ECO:0000256" key="6">
    <source>
        <dbReference type="ARBA" id="ARBA00022884"/>
    </source>
</evidence>
<dbReference type="Pfam" id="PF00006">
    <property type="entry name" value="ATP-synt_ab"/>
    <property type="match status" value="1"/>
</dbReference>
<evidence type="ECO:0000256" key="11">
    <source>
        <dbReference type="PROSITE-ProRule" id="PRU01203"/>
    </source>
</evidence>
<dbReference type="InterPro" id="IPR011113">
    <property type="entry name" value="Rho_RNA-bd"/>
</dbReference>
<reference evidence="15" key="3">
    <citation type="journal article" date="2020" name="Syst. Appl. Microbiol.">
        <title>Clarifying the taxonomy of the causal agent of bacterial leaf spot of lettuce through a polyphasic approach reveals that Xanthomonas cynarae Trebaol et al. 2000 emend. Timilsina et al. 2019 is a later heterotypic synonym of Xanthomonas hortorum Vauterin et al. 1995.</title>
        <authorList>
            <person name="Moriniere L."/>
            <person name="Burlet A."/>
            <person name="Rosenthal E.R."/>
            <person name="Nesme X."/>
            <person name="Portier P."/>
            <person name="Bull C.T."/>
            <person name="Lavire C."/>
            <person name="Fischer-Le Saux M."/>
            <person name="Bertolla F."/>
        </authorList>
    </citation>
    <scope>NUCLEOTIDE SEQUENCE</scope>
    <source>
        <strain evidence="15">CFBP2533</strain>
    </source>
</reference>
<keyword evidence="1 9" id="KW-0806">Transcription termination</keyword>
<evidence type="ECO:0000313" key="16">
    <source>
        <dbReference type="Proteomes" id="UP000548771"/>
    </source>
</evidence>
<evidence type="ECO:0000313" key="15">
    <source>
        <dbReference type="EMBL" id="NMI23958.1"/>
    </source>
</evidence>
<sequence length="637" mass="69938">MSDHPSSDTGSVDAPVEKRVRKPRVSKTAVANDDGGAQQPNLPLPASPAPDVPRAPQAPSHAADSAPAQTSSDGAYAGNAPSASHGNQGNQGGDNHGESREGGQSQQQRFNQAQNQQNQNQAQSRGQGQNQGQAQVQGQPQNQGQGQDQGQNAGQNQQGQSQGQNQQGNRRDRFRNRRDRGPRDRFGNETGGGMPSSDGSNEPFIARPHPAVPDGFPVYSLSDLKRMPAQKLLDIADQLNIQEGVARARKQDVIFALLKVLTRHGEGVAADGVLEILPDGFGFLRAAEASYLAGPDDTYISPSQIRRFNLRTGDHLSGRIRFPKDGERYFALSIVDTINGEPLEASKNKVLFENLTPLFPRRRFRLERGDGSTEDITGRILDLMAPQGKGQRALIVSPPKAGKTMMMQQVATAITSNHPEVHMIVLLIDERPEEVTEMQRTVRGEVISSTFDEPAARHVQVAEMVIERAKRLVEHKKDVVILLDSITRLARAYNNVVPSSGKVLTGGVDANALHRPKRFFGAARNVEEGGSLTIIATALVETGSKMDEVIYEEFKGTGNSEVHLNRRITEKRVYPAIDINRSGTRREDLLIEPELLQKIWILRKLLHPMDEIAAMEFLLDKMKTTKSNDEFFSSMKR</sequence>
<dbReference type="SMART" id="SM00382">
    <property type="entry name" value="AAA"/>
    <property type="match status" value="1"/>
</dbReference>
<dbReference type="InterPro" id="IPR041703">
    <property type="entry name" value="Rho_factor_ATP-bd"/>
</dbReference>
<feature type="binding site" evidence="9">
    <location>
        <begin position="388"/>
        <end position="393"/>
    </location>
    <ligand>
        <name>ATP</name>
        <dbReference type="ChEBI" id="CHEBI:30616"/>
    </ligand>
</feature>
<comment type="caution">
    <text evidence="9">Lacks conserved residue(s) required for the propagation of feature annotation.</text>
</comment>
<evidence type="ECO:0000256" key="4">
    <source>
        <dbReference type="ARBA" id="ARBA00022806"/>
    </source>
</evidence>
<dbReference type="EMBL" id="LR828261">
    <property type="protein sequence ID" value="CAD0354607.1"/>
    <property type="molecule type" value="Genomic_DNA"/>
</dbReference>
<dbReference type="InterPro" id="IPR003593">
    <property type="entry name" value="AAA+_ATPase"/>
</dbReference>
<reference evidence="15" key="1">
    <citation type="submission" date="2019-03" db="EMBL/GenBank/DDBJ databases">
        <authorList>
            <person name="Moriniere L."/>
            <person name="Burlet A."/>
            <person name="Rosenthal E."/>
            <person name="Portier P."/>
            <person name="Lavire C."/>
            <person name="Nesme X."/>
            <person name="Bull C.T."/>
            <person name="Le Saux M."/>
            <person name="Bertolla F."/>
        </authorList>
    </citation>
    <scope>NUCLEOTIDE SEQUENCE</scope>
    <source>
        <strain evidence="15">CFBP2533</strain>
    </source>
</reference>
<feature type="binding site" evidence="9">
    <location>
        <position position="431"/>
    </location>
    <ligand>
        <name>ATP</name>
        <dbReference type="ChEBI" id="CHEBI:30616"/>
    </ligand>
</feature>
<evidence type="ECO:0000256" key="3">
    <source>
        <dbReference type="ARBA" id="ARBA00022801"/>
    </source>
</evidence>
<dbReference type="SMART" id="SM00959">
    <property type="entry name" value="Rho_N"/>
    <property type="match status" value="1"/>
</dbReference>
<dbReference type="AlphaFoldDB" id="A0A6V7ETM6"/>
<evidence type="ECO:0000256" key="7">
    <source>
        <dbReference type="ARBA" id="ARBA00023015"/>
    </source>
</evidence>
<proteinExistence type="inferred from homology"/>
<dbReference type="RefSeq" id="WP_168959678.1">
    <property type="nucleotide sequence ID" value="NZ_CP098604.1"/>
</dbReference>
<dbReference type="Pfam" id="PF07498">
    <property type="entry name" value="Rho_N"/>
    <property type="match status" value="1"/>
</dbReference>
<dbReference type="SMART" id="SM00357">
    <property type="entry name" value="CSP"/>
    <property type="match status" value="1"/>
</dbReference>
<dbReference type="GO" id="GO:0005829">
    <property type="term" value="C:cytosol"/>
    <property type="evidence" value="ECO:0007669"/>
    <property type="project" value="UniProtKB-ARBA"/>
</dbReference>
<evidence type="ECO:0000256" key="12">
    <source>
        <dbReference type="SAM" id="MobiDB-lite"/>
    </source>
</evidence>
<keyword evidence="2 9" id="KW-0547">Nucleotide-binding</keyword>
<name>A0A6V7ETM6_9XANT</name>
<organism evidence="14">
    <name type="scientific">Xanthomonas hortorum pv. pelargonii</name>
    <dbReference type="NCBI Taxonomy" id="453602"/>
    <lineage>
        <taxon>Bacteria</taxon>
        <taxon>Pseudomonadati</taxon>
        <taxon>Pseudomonadota</taxon>
        <taxon>Gammaproteobacteria</taxon>
        <taxon>Lysobacterales</taxon>
        <taxon>Lysobacteraceae</taxon>
        <taxon>Xanthomonas</taxon>
    </lineage>
</organism>
<evidence type="ECO:0000313" key="14">
    <source>
        <dbReference type="EMBL" id="CAD0354602.1"/>
    </source>
</evidence>
<dbReference type="EC" id="3.6.4.-" evidence="9 10"/>
<dbReference type="InterPro" id="IPR027417">
    <property type="entry name" value="P-loop_NTPase"/>
</dbReference>
<dbReference type="InterPro" id="IPR012340">
    <property type="entry name" value="NA-bd_OB-fold"/>
</dbReference>
<dbReference type="SUPFAM" id="SSF52540">
    <property type="entry name" value="P-loop containing nucleoside triphosphate hydrolases"/>
    <property type="match status" value="1"/>
</dbReference>
<dbReference type="CDD" id="cd01128">
    <property type="entry name" value="rho_factor_C"/>
    <property type="match status" value="1"/>
</dbReference>
<evidence type="ECO:0000256" key="2">
    <source>
        <dbReference type="ARBA" id="ARBA00022741"/>
    </source>
</evidence>
<reference evidence="16" key="2">
    <citation type="journal article" date="2020" name="Syst. Appl. Microbiol.">
        <title>Clarifying the taxonomy of the causal agent of bacterial leaf spot of lettuce through a polyphasic approach reveals that Xanthomonas cynarae Trebaol et al. 2000 emend. Timilsina et al. 2019 is a later heterotypic synonym of Xanthomonas hortorum Vauterin et al. 1995.</title>
        <authorList>
            <person name="Moriniere L."/>
            <person name="Burlet A."/>
            <person name="Rosenthal E.R."/>
            <person name="Nesme X."/>
            <person name="Portier P."/>
            <person name="Bull C.T."/>
            <person name="Lavire C."/>
            <person name="Fischer-Le Saux M."/>
            <person name="Bertolla F."/>
        </authorList>
    </citation>
    <scope>NUCLEOTIDE SEQUENCE [LARGE SCALE GENOMIC DNA]</scope>
    <source>
        <strain evidence="16">CFBP2533</strain>
    </source>
</reference>
<keyword evidence="4 9" id="KW-0347">Helicase</keyword>
<dbReference type="GO" id="GO:0016787">
    <property type="term" value="F:hydrolase activity"/>
    <property type="evidence" value="ECO:0007669"/>
    <property type="project" value="UniProtKB-KW"/>
</dbReference>
<dbReference type="PANTHER" id="PTHR46425">
    <property type="entry name" value="TRANSCRIPTION TERMINATION FACTOR RHO"/>
    <property type="match status" value="1"/>
</dbReference>
<evidence type="ECO:0000259" key="13">
    <source>
        <dbReference type="PROSITE" id="PS51856"/>
    </source>
</evidence>
<evidence type="ECO:0000256" key="9">
    <source>
        <dbReference type="HAMAP-Rule" id="MF_01884"/>
    </source>
</evidence>
<dbReference type="EMBL" id="SMDX01000031">
    <property type="protein sequence ID" value="NMI23958.1"/>
    <property type="molecule type" value="Genomic_DNA"/>
</dbReference>
<feature type="compositionally biased region" description="Pro residues" evidence="12">
    <location>
        <begin position="42"/>
        <end position="53"/>
    </location>
</feature>
<dbReference type="NCBIfam" id="NF006886">
    <property type="entry name" value="PRK09376.1"/>
    <property type="match status" value="1"/>
</dbReference>
<dbReference type="GO" id="GO:0008186">
    <property type="term" value="F:ATP-dependent activity, acting on RNA"/>
    <property type="evidence" value="ECO:0007669"/>
    <property type="project" value="UniProtKB-UniRule"/>
</dbReference>
<dbReference type="InterPro" id="IPR036269">
    <property type="entry name" value="Rho_N_sf"/>
</dbReference>
<dbReference type="Gene3D" id="3.40.50.300">
    <property type="entry name" value="P-loop containing nucleotide triphosphate hydrolases"/>
    <property type="match status" value="1"/>
</dbReference>
<comment type="subunit">
    <text evidence="9">Homohexamer. The homohexamer assembles into an open ring structure.</text>
</comment>
<keyword evidence="8 9" id="KW-0804">Transcription</keyword>
<keyword evidence="6 9" id="KW-0694">RNA-binding</keyword>
<dbReference type="FunFam" id="3.40.50.300:FF:000072">
    <property type="entry name" value="Transcription termination factor Rho"/>
    <property type="match status" value="1"/>
</dbReference>
<evidence type="ECO:0000256" key="1">
    <source>
        <dbReference type="ARBA" id="ARBA00022472"/>
    </source>
</evidence>
<keyword evidence="3 9" id="KW-0378">Hydrolase</keyword>
<feature type="domain" description="Rho RNA-BD" evidence="13">
    <location>
        <begin position="267"/>
        <end position="342"/>
    </location>
</feature>
<accession>A0A6V7ETM6</accession>
<dbReference type="SUPFAM" id="SSF50249">
    <property type="entry name" value="Nucleic acid-binding proteins"/>
    <property type="match status" value="1"/>
</dbReference>
<keyword evidence="7 9" id="KW-0805">Transcription regulation</keyword>
<evidence type="ECO:0000256" key="5">
    <source>
        <dbReference type="ARBA" id="ARBA00022840"/>
    </source>
</evidence>
<dbReference type="HAMAP" id="MF_01884">
    <property type="entry name" value="Rho"/>
    <property type="match status" value="1"/>
</dbReference>
<evidence type="ECO:0000256" key="8">
    <source>
        <dbReference type="ARBA" id="ARBA00023163"/>
    </source>
</evidence>
<feature type="region of interest" description="Disordered" evidence="12">
    <location>
        <begin position="1"/>
        <end position="209"/>
    </location>
</feature>
<dbReference type="Pfam" id="PF07497">
    <property type="entry name" value="Rho_RNA_bind"/>
    <property type="match status" value="1"/>
</dbReference>
<dbReference type="InterPro" id="IPR011112">
    <property type="entry name" value="Rho-like_N"/>
</dbReference>
<dbReference type="GO" id="GO:0003723">
    <property type="term" value="F:RNA binding"/>
    <property type="evidence" value="ECO:0007669"/>
    <property type="project" value="UniProtKB-UniRule"/>
</dbReference>
<evidence type="ECO:0000256" key="10">
    <source>
        <dbReference type="NCBIfam" id="TIGR00767"/>
    </source>
</evidence>
<reference evidence="14" key="4">
    <citation type="submission" date="2020-07" db="EMBL/GenBank/DDBJ databases">
        <authorList>
            <person name="Pothier F. J."/>
        </authorList>
    </citation>
    <scope>NUCLEOTIDE SEQUENCE</scope>
    <source>
        <strain evidence="14">CFBP 2533</strain>
    </source>
</reference>
<dbReference type="GO" id="GO:0006353">
    <property type="term" value="P:DNA-templated transcription termination"/>
    <property type="evidence" value="ECO:0007669"/>
    <property type="project" value="UniProtKB-UniRule"/>
</dbReference>
<keyword evidence="5 9" id="KW-0067">ATP-binding</keyword>
<dbReference type="Gene3D" id="1.10.720.10">
    <property type="match status" value="1"/>
</dbReference>
<dbReference type="NCBIfam" id="TIGR00767">
    <property type="entry name" value="rho"/>
    <property type="match status" value="1"/>
</dbReference>
<dbReference type="Proteomes" id="UP000548771">
    <property type="component" value="Unassembled WGS sequence"/>
</dbReference>
<dbReference type="Gene3D" id="2.40.50.140">
    <property type="entry name" value="Nucleic acid-binding proteins"/>
    <property type="match status" value="1"/>
</dbReference>
<dbReference type="PROSITE" id="PS51856">
    <property type="entry name" value="RHO_RNA_BD"/>
    <property type="match status" value="1"/>
</dbReference>
<dbReference type="CDD" id="cd04459">
    <property type="entry name" value="Rho_CSD"/>
    <property type="match status" value="1"/>
</dbReference>
<feature type="compositionally biased region" description="Low complexity" evidence="12">
    <location>
        <begin position="102"/>
        <end position="168"/>
    </location>
</feature>
<gene>
    <name evidence="9 14" type="primary">rho</name>
    <name evidence="14" type="ORF">CFBP2533_39460</name>
    <name evidence="15" type="ORF">E1J24_19460</name>
</gene>
<dbReference type="GO" id="GO:0005524">
    <property type="term" value="F:ATP binding"/>
    <property type="evidence" value="ECO:0007669"/>
    <property type="project" value="UniProtKB-UniRule"/>
</dbReference>